<dbReference type="InterPro" id="IPR027417">
    <property type="entry name" value="P-loop_NTPase"/>
</dbReference>
<dbReference type="PROSITE" id="PS50067">
    <property type="entry name" value="KINESIN_MOTOR_2"/>
    <property type="match status" value="1"/>
</dbReference>
<dbReference type="GO" id="GO:0008574">
    <property type="term" value="F:plus-end-directed microtubule motor activity"/>
    <property type="evidence" value="ECO:0007669"/>
    <property type="project" value="TreeGrafter"/>
</dbReference>
<feature type="domain" description="Kinesin motor" evidence="17">
    <location>
        <begin position="16"/>
        <end position="356"/>
    </location>
</feature>
<keyword evidence="11" id="KW-0131">Cell cycle</keyword>
<organism evidence="18 19">
    <name type="scientific">Macrosiphum euphorbiae</name>
    <name type="common">potato aphid</name>
    <dbReference type="NCBI Taxonomy" id="13131"/>
    <lineage>
        <taxon>Eukaryota</taxon>
        <taxon>Metazoa</taxon>
        <taxon>Ecdysozoa</taxon>
        <taxon>Arthropoda</taxon>
        <taxon>Hexapoda</taxon>
        <taxon>Insecta</taxon>
        <taxon>Pterygota</taxon>
        <taxon>Neoptera</taxon>
        <taxon>Paraneoptera</taxon>
        <taxon>Hemiptera</taxon>
        <taxon>Sternorrhyncha</taxon>
        <taxon>Aphidomorpha</taxon>
        <taxon>Aphidoidea</taxon>
        <taxon>Aphididae</taxon>
        <taxon>Macrosiphini</taxon>
        <taxon>Macrosiphum</taxon>
    </lineage>
</organism>
<keyword evidence="2" id="KW-0963">Cytoplasm</keyword>
<dbReference type="GO" id="GO:0005634">
    <property type="term" value="C:nucleus"/>
    <property type="evidence" value="ECO:0007669"/>
    <property type="project" value="TreeGrafter"/>
</dbReference>
<dbReference type="GO" id="GO:0005876">
    <property type="term" value="C:spindle microtubule"/>
    <property type="evidence" value="ECO:0007669"/>
    <property type="project" value="TreeGrafter"/>
</dbReference>
<dbReference type="InterPro" id="IPR019821">
    <property type="entry name" value="Kinesin_motor_CS"/>
</dbReference>
<keyword evidence="6" id="KW-0498">Mitosis</keyword>
<keyword evidence="5 13" id="KW-0547">Nucleotide-binding</keyword>
<evidence type="ECO:0000313" key="18">
    <source>
        <dbReference type="EMBL" id="CAI6351756.1"/>
    </source>
</evidence>
<evidence type="ECO:0000256" key="6">
    <source>
        <dbReference type="ARBA" id="ARBA00022776"/>
    </source>
</evidence>
<evidence type="ECO:0000256" key="16">
    <source>
        <dbReference type="SAM" id="MobiDB-lite"/>
    </source>
</evidence>
<evidence type="ECO:0000256" key="13">
    <source>
        <dbReference type="PROSITE-ProRule" id="PRU00283"/>
    </source>
</evidence>
<dbReference type="PROSITE" id="PS00411">
    <property type="entry name" value="KINESIN_MOTOR_1"/>
    <property type="match status" value="1"/>
</dbReference>
<comment type="similarity">
    <text evidence="12">Belongs to the TRAFAC class myosin-kinesin ATPase superfamily. Kinesin family. KIN-5/BimC subfamily.</text>
</comment>
<dbReference type="GO" id="GO:0051301">
    <property type="term" value="P:cell division"/>
    <property type="evidence" value="ECO:0007669"/>
    <property type="project" value="UniProtKB-KW"/>
</dbReference>
<dbReference type="InterPro" id="IPR036961">
    <property type="entry name" value="Kinesin_motor_dom_sf"/>
</dbReference>
<dbReference type="GO" id="GO:0007018">
    <property type="term" value="P:microtubule-based movement"/>
    <property type="evidence" value="ECO:0007669"/>
    <property type="project" value="InterPro"/>
</dbReference>
<comment type="caution">
    <text evidence="18">The sequence shown here is derived from an EMBL/GenBank/DDBJ whole genome shotgun (WGS) entry which is preliminary data.</text>
</comment>
<dbReference type="SUPFAM" id="SSF52540">
    <property type="entry name" value="P-loop containing nucleoside triphosphate hydrolases"/>
    <property type="match status" value="1"/>
</dbReference>
<dbReference type="GO" id="GO:0051231">
    <property type="term" value="P:spindle elongation"/>
    <property type="evidence" value="ECO:0007669"/>
    <property type="project" value="TreeGrafter"/>
</dbReference>
<dbReference type="EMBL" id="CARXXK010000001">
    <property type="protein sequence ID" value="CAI6351756.1"/>
    <property type="molecule type" value="Genomic_DNA"/>
</dbReference>
<evidence type="ECO:0000256" key="10">
    <source>
        <dbReference type="ARBA" id="ARBA00023212"/>
    </source>
</evidence>
<dbReference type="GO" id="GO:0005524">
    <property type="term" value="F:ATP binding"/>
    <property type="evidence" value="ECO:0007669"/>
    <property type="project" value="UniProtKB-UniRule"/>
</dbReference>
<evidence type="ECO:0000256" key="14">
    <source>
        <dbReference type="RuleBase" id="RU000394"/>
    </source>
</evidence>
<evidence type="ECO:0000256" key="1">
    <source>
        <dbReference type="ARBA" id="ARBA00004245"/>
    </source>
</evidence>
<dbReference type="PANTHER" id="PTHR47970">
    <property type="entry name" value="KINESIN-LIKE PROTEIN KIF11"/>
    <property type="match status" value="1"/>
</dbReference>
<evidence type="ECO:0000256" key="2">
    <source>
        <dbReference type="ARBA" id="ARBA00022490"/>
    </source>
</evidence>
<feature type="coiled-coil region" evidence="15">
    <location>
        <begin position="423"/>
        <end position="450"/>
    </location>
</feature>
<dbReference type="SMART" id="SM00129">
    <property type="entry name" value="KISc"/>
    <property type="match status" value="1"/>
</dbReference>
<keyword evidence="10" id="KW-0206">Cytoskeleton</keyword>
<evidence type="ECO:0000256" key="8">
    <source>
        <dbReference type="ARBA" id="ARBA00023054"/>
    </source>
</evidence>
<evidence type="ECO:0000256" key="11">
    <source>
        <dbReference type="ARBA" id="ARBA00023306"/>
    </source>
</evidence>
<dbReference type="Proteomes" id="UP001160148">
    <property type="component" value="Unassembled WGS sequence"/>
</dbReference>
<keyword evidence="3" id="KW-0132">Cell division</keyword>
<accession>A0AAV0W7I8</accession>
<name>A0AAV0W7I8_9HEMI</name>
<keyword evidence="8 15" id="KW-0175">Coiled coil</keyword>
<dbReference type="GO" id="GO:0090307">
    <property type="term" value="P:mitotic spindle assembly"/>
    <property type="evidence" value="ECO:0007669"/>
    <property type="project" value="TreeGrafter"/>
</dbReference>
<evidence type="ECO:0000313" key="19">
    <source>
        <dbReference type="Proteomes" id="UP001160148"/>
    </source>
</evidence>
<proteinExistence type="inferred from homology"/>
<dbReference type="GO" id="GO:0072686">
    <property type="term" value="C:mitotic spindle"/>
    <property type="evidence" value="ECO:0007669"/>
    <property type="project" value="TreeGrafter"/>
</dbReference>
<feature type="compositionally biased region" description="Low complexity" evidence="16">
    <location>
        <begin position="944"/>
        <end position="958"/>
    </location>
</feature>
<gene>
    <name evidence="18" type="ORF">MEUPH1_LOCUS8075</name>
</gene>
<dbReference type="PRINTS" id="PR00380">
    <property type="entry name" value="KINESINHEAVY"/>
</dbReference>
<dbReference type="FunFam" id="3.40.850.10:FF:000051">
    <property type="entry name" value="Kinesin-like protein bimC"/>
    <property type="match status" value="1"/>
</dbReference>
<evidence type="ECO:0000256" key="12">
    <source>
        <dbReference type="ARBA" id="ARBA00034704"/>
    </source>
</evidence>
<evidence type="ECO:0000256" key="3">
    <source>
        <dbReference type="ARBA" id="ARBA00022618"/>
    </source>
</evidence>
<evidence type="ECO:0000256" key="4">
    <source>
        <dbReference type="ARBA" id="ARBA00022701"/>
    </source>
</evidence>
<evidence type="ECO:0000256" key="5">
    <source>
        <dbReference type="ARBA" id="ARBA00022741"/>
    </source>
</evidence>
<dbReference type="Pfam" id="PF00225">
    <property type="entry name" value="Kinesin"/>
    <property type="match status" value="1"/>
</dbReference>
<keyword evidence="19" id="KW-1185">Reference proteome</keyword>
<dbReference type="AlphaFoldDB" id="A0AAV0W7I8"/>
<evidence type="ECO:0000256" key="9">
    <source>
        <dbReference type="ARBA" id="ARBA00023175"/>
    </source>
</evidence>
<evidence type="ECO:0000259" key="17">
    <source>
        <dbReference type="PROSITE" id="PS50067"/>
    </source>
</evidence>
<dbReference type="PANTHER" id="PTHR47970:SF12">
    <property type="entry name" value="KINESIN FAMILY MEMBER 11"/>
    <property type="match status" value="1"/>
</dbReference>
<dbReference type="InterPro" id="IPR047149">
    <property type="entry name" value="KIF11-like"/>
</dbReference>
<comment type="subcellular location">
    <subcellularLocation>
        <location evidence="1">Cytoplasm</location>
        <location evidence="1">Cytoskeleton</location>
    </subcellularLocation>
</comment>
<keyword evidence="4 14" id="KW-0493">Microtubule</keyword>
<feature type="binding site" evidence="13">
    <location>
        <begin position="102"/>
        <end position="109"/>
    </location>
    <ligand>
        <name>ATP</name>
        <dbReference type="ChEBI" id="CHEBI:30616"/>
    </ligand>
</feature>
<dbReference type="InterPro" id="IPR001752">
    <property type="entry name" value="Kinesin_motor_dom"/>
</dbReference>
<reference evidence="18 19" key="1">
    <citation type="submission" date="2023-01" db="EMBL/GenBank/DDBJ databases">
        <authorList>
            <person name="Whitehead M."/>
        </authorList>
    </citation>
    <scope>NUCLEOTIDE SEQUENCE [LARGE SCALE GENOMIC DNA]</scope>
</reference>
<evidence type="ECO:0000256" key="7">
    <source>
        <dbReference type="ARBA" id="ARBA00022840"/>
    </source>
</evidence>
<dbReference type="GO" id="GO:0008017">
    <property type="term" value="F:microtubule binding"/>
    <property type="evidence" value="ECO:0007669"/>
    <property type="project" value="InterPro"/>
</dbReference>
<sequence length="1000" mass="114951">MADHLLQKKNASNEKPIEVFVRVRPMNDADKSKGLPVVDVSSNHKEIIVTEKTVLADRRTKTFHFDKVFGQNSKQVDVYNVVVYPLIKEVLDGYNCTVFAYGQTGTGKTFTMEGDRLNGQSSISWNTDPISGIIPRALSHMFDELRLLQVEHTVRASFLELYNEDIFDLLSCSEEPSNKSLRIFEEKKGSVIVRGLEEVIVSNKNEVYKLLEKGSKRRQTAATLMNTQSSRSHTIFTITVHIKESTIENEDIVRVGKLNLVDLAGSENIGRSGAIDRRACEAGNINKSLLTLGRCITSLVEQTPHVPYRESKLTRLLQDSLGGKTKTSIIATISPSHCNLEETMSTLDYASRAKSIKNKPEVNQKFTKKALIREYTDEIEKLKRDLVATRDKNGVYVAEENYNDMVLRLEKNEVDICEKIATIRAVNEELNKKEEIMRELKVDLIRTMDERDRRDSLIVKLDKEATTLRSLAEIYENDMKLLHDKIERTIDVEKTNESAIEKLRNRVMETNTSFSKTLMLFESKNREYLDTQDKLSDDMLNQNTSIKNNLQVVLNKMNDNNDTTVNIFSNMKKQVMDILNHGENGKNKIDQRINILLKEMELLEFNIMEKSETIKNVTTSMDLYHDAILNHINETTSYNKNINDVLLEIKYRLTTQETFNKSIENHYINRSKKCYESLDLEKQKTLEKIQKIKDQFLNYSLQCQQFNTQFLEDIQNIEETKTYDEINVDFDTQNNEISEMFTNQDKGIKDLVPCLQTLERIHLQNSNLLKPIENHTNESRVIMNTITDGAQLKTLSEKCSSNKDELTTISTVINKELNHLTQEIKTHVETANDNILKTTNGVSETLLDAKKTMDDFGNISKDFHTNFSVLREKQDDSLGTGSLCVKEEFFRQETNINMFLNESKQCKPLGETPKRKQFDTPDWVNTTLRRDITQKYLVDFSESVTNSTPSSISSSVQSLDGYESNIPSKENSPKALKKHEKKKRENQNIRKTNKILSERN</sequence>
<keyword evidence="9 13" id="KW-0505">Motor protein</keyword>
<feature type="region of interest" description="Disordered" evidence="16">
    <location>
        <begin position="944"/>
        <end position="1000"/>
    </location>
</feature>
<protein>
    <recommendedName>
        <fullName evidence="14">Kinesin-like protein</fullName>
    </recommendedName>
</protein>
<dbReference type="CDD" id="cd01364">
    <property type="entry name" value="KISc_BimC_Eg5"/>
    <property type="match status" value="1"/>
</dbReference>
<dbReference type="InterPro" id="IPR047241">
    <property type="entry name" value="KIF11-like_kin_motor_dom"/>
</dbReference>
<dbReference type="Gene3D" id="3.40.850.10">
    <property type="entry name" value="Kinesin motor domain"/>
    <property type="match status" value="1"/>
</dbReference>
<evidence type="ECO:0000256" key="15">
    <source>
        <dbReference type="SAM" id="Coils"/>
    </source>
</evidence>
<keyword evidence="7 13" id="KW-0067">ATP-binding</keyword>